<organism evidence="4 5">
    <name type="scientific">Giardia muris</name>
    <dbReference type="NCBI Taxonomy" id="5742"/>
    <lineage>
        <taxon>Eukaryota</taxon>
        <taxon>Metamonada</taxon>
        <taxon>Diplomonadida</taxon>
        <taxon>Hexamitidae</taxon>
        <taxon>Giardiinae</taxon>
        <taxon>Giardia</taxon>
    </lineage>
</organism>
<evidence type="ECO:0000256" key="1">
    <source>
        <dbReference type="ARBA" id="ARBA00008045"/>
    </source>
</evidence>
<proteinExistence type="inferred from homology"/>
<gene>
    <name evidence="4" type="ORF">GMRT_10799</name>
</gene>
<accession>A0A4Z1SNX2</accession>
<dbReference type="GO" id="GO:0005737">
    <property type="term" value="C:cytoplasm"/>
    <property type="evidence" value="ECO:0007669"/>
    <property type="project" value="TreeGrafter"/>
</dbReference>
<evidence type="ECO:0000256" key="2">
    <source>
        <dbReference type="ARBA" id="ARBA00023186"/>
    </source>
</evidence>
<dbReference type="AlphaFoldDB" id="A0A4Z1SNX2"/>
<dbReference type="Gene3D" id="1.10.287.370">
    <property type="match status" value="1"/>
</dbReference>
<evidence type="ECO:0000313" key="5">
    <source>
        <dbReference type="Proteomes" id="UP000315496"/>
    </source>
</evidence>
<keyword evidence="3" id="KW-0175">Coiled coil</keyword>
<dbReference type="GO" id="GO:0006457">
    <property type="term" value="P:protein folding"/>
    <property type="evidence" value="ECO:0007669"/>
    <property type="project" value="InterPro"/>
</dbReference>
<dbReference type="Pfam" id="PF01920">
    <property type="entry name" value="Prefoldin_2"/>
    <property type="match status" value="1"/>
</dbReference>
<sequence>MTTDVLALQQKMDELRTRYLKLQQSRSRHIDLQHENTLVLEDLKKLKPDVSLFYAAGPTLIPESHEDARQAVEEKVAFIKKRLESLENQTKEVEGEIKSVDAQIAQVSKR</sequence>
<feature type="coiled-coil region" evidence="3">
    <location>
        <begin position="69"/>
        <end position="103"/>
    </location>
</feature>
<dbReference type="InterPro" id="IPR009053">
    <property type="entry name" value="Prefoldin"/>
</dbReference>
<evidence type="ECO:0000313" key="4">
    <source>
        <dbReference type="EMBL" id="TNJ27496.1"/>
    </source>
</evidence>
<dbReference type="VEuPathDB" id="GiardiaDB:GMRT_10799"/>
<dbReference type="InterPro" id="IPR002777">
    <property type="entry name" value="PFD_beta-like"/>
</dbReference>
<keyword evidence="5" id="KW-1185">Reference proteome</keyword>
<comment type="similarity">
    <text evidence="1">Belongs to the prefoldin subunit beta family.</text>
</comment>
<dbReference type="PANTHER" id="PTHR21431:SF0">
    <property type="entry name" value="PREFOLDIN SUBUNIT 6"/>
    <property type="match status" value="1"/>
</dbReference>
<evidence type="ECO:0000256" key="3">
    <source>
        <dbReference type="SAM" id="Coils"/>
    </source>
</evidence>
<dbReference type="SUPFAM" id="SSF46579">
    <property type="entry name" value="Prefoldin"/>
    <property type="match status" value="1"/>
</dbReference>
<protein>
    <submittedName>
        <fullName evidence="4">Prefoldin subunit</fullName>
    </submittedName>
</protein>
<reference evidence="4 5" key="1">
    <citation type="submission" date="2019-05" db="EMBL/GenBank/DDBJ databases">
        <title>The compact genome of Giardia muris reveals important steps in the evolution of intestinal protozoan parasites.</title>
        <authorList>
            <person name="Xu F."/>
            <person name="Jimenez-Gonzalez A."/>
            <person name="Einarsson E."/>
            <person name="Astvaldsson A."/>
            <person name="Peirasmaki D."/>
            <person name="Eckmann L."/>
            <person name="Andersson J.O."/>
            <person name="Svard S.G."/>
            <person name="Jerlstrom-Hultqvist J."/>
        </authorList>
    </citation>
    <scope>NUCLEOTIDE SEQUENCE [LARGE SCALE GENOMIC DNA]</scope>
    <source>
        <strain evidence="4 5">Roberts-Thomson</strain>
    </source>
</reference>
<dbReference type="Proteomes" id="UP000315496">
    <property type="component" value="Chromosome 3"/>
</dbReference>
<dbReference type="OrthoDB" id="248120at2759"/>
<dbReference type="GO" id="GO:0016272">
    <property type="term" value="C:prefoldin complex"/>
    <property type="evidence" value="ECO:0007669"/>
    <property type="project" value="InterPro"/>
</dbReference>
<dbReference type="GO" id="GO:0051131">
    <property type="term" value="P:chaperone-mediated protein complex assembly"/>
    <property type="evidence" value="ECO:0007669"/>
    <property type="project" value="TreeGrafter"/>
</dbReference>
<dbReference type="PANTHER" id="PTHR21431">
    <property type="entry name" value="PREFOLDIN SUBUNIT 6"/>
    <property type="match status" value="1"/>
</dbReference>
<dbReference type="GO" id="GO:0051087">
    <property type="term" value="F:protein-folding chaperone binding"/>
    <property type="evidence" value="ECO:0007669"/>
    <property type="project" value="TreeGrafter"/>
</dbReference>
<comment type="caution">
    <text evidence="4">The sequence shown here is derived from an EMBL/GenBank/DDBJ whole genome shotgun (WGS) entry which is preliminary data.</text>
</comment>
<dbReference type="GO" id="GO:0051082">
    <property type="term" value="F:unfolded protein binding"/>
    <property type="evidence" value="ECO:0007669"/>
    <property type="project" value="InterPro"/>
</dbReference>
<dbReference type="EMBL" id="VDLU01000003">
    <property type="protein sequence ID" value="TNJ27496.1"/>
    <property type="molecule type" value="Genomic_DNA"/>
</dbReference>
<keyword evidence="2" id="KW-0143">Chaperone</keyword>
<name>A0A4Z1SNX2_GIAMU</name>